<dbReference type="Pfam" id="PF03448">
    <property type="entry name" value="MgtE_N"/>
    <property type="match status" value="1"/>
</dbReference>
<reference evidence="5" key="1">
    <citation type="submission" date="2014-03" db="EMBL/GenBank/DDBJ databases">
        <authorList>
            <person name="Urmite Genomes U."/>
        </authorList>
    </citation>
    <scope>NUCLEOTIDE SEQUENCE [LARGE SCALE GENOMIC DNA]</scope>
    <source>
        <strain evidence="5">HD-03</strain>
    </source>
</reference>
<dbReference type="EMBL" id="CCDI010000001">
    <property type="protein sequence ID" value="CDQ22200.1"/>
    <property type="molecule type" value="Genomic_DNA"/>
</dbReference>
<dbReference type="SUPFAM" id="SSF158791">
    <property type="entry name" value="MgtE N-terminal domain-like"/>
    <property type="match status" value="1"/>
</dbReference>
<sequence length="193" mass="21600">MAKSGYAKQNKMKTFPKVIFAIFIPFIFLITFTMIVLTLLGFNVFEEAEKYAGHIPGVSQIVSLNQEGASSKEEEHYQEMLANKETEIENLQREADSKQDQITALEQQILQLEADLEEARSEEETGAENSKVEEMAQSFQKMDADEAAPIIENMDEDLAVQVLTLVSSEEKGEILGQMKTETAASVASRLIEE</sequence>
<keyword evidence="5" id="KW-1185">Reference proteome</keyword>
<organism evidence="4 5">
    <name type="scientific">Halobacillus karajensis</name>
    <dbReference type="NCBI Taxonomy" id="195088"/>
    <lineage>
        <taxon>Bacteria</taxon>
        <taxon>Bacillati</taxon>
        <taxon>Bacillota</taxon>
        <taxon>Bacilli</taxon>
        <taxon>Bacillales</taxon>
        <taxon>Bacillaceae</taxon>
        <taxon>Halobacillus</taxon>
    </lineage>
</organism>
<reference evidence="4 5" key="2">
    <citation type="submission" date="2014-05" db="EMBL/GenBank/DDBJ databases">
        <title>Draft genome sequence of Halobacillus karajensis HK-03.</title>
        <authorList>
            <person name="Khelaifia S."/>
            <person name="Croce O."/>
            <person name="Lagier J.C."/>
            <person name="Raoult D."/>
        </authorList>
    </citation>
    <scope>NUCLEOTIDE SEQUENCE [LARGE SCALE GENOMIC DNA]</scope>
    <source>
        <strain evidence="4 5">HD-03</strain>
    </source>
</reference>
<keyword evidence="1" id="KW-0175">Coiled coil</keyword>
<evidence type="ECO:0000313" key="4">
    <source>
        <dbReference type="EMBL" id="CDQ22200.1"/>
    </source>
</evidence>
<dbReference type="Proteomes" id="UP000028868">
    <property type="component" value="Unassembled WGS sequence"/>
</dbReference>
<gene>
    <name evidence="4" type="ORF">BN983_00403</name>
</gene>
<proteinExistence type="predicted"/>
<keyword evidence="2" id="KW-1133">Transmembrane helix</keyword>
<feature type="transmembrane region" description="Helical" evidence="2">
    <location>
        <begin position="20"/>
        <end position="42"/>
    </location>
</feature>
<name>A0A024P215_9BACI</name>
<keyword evidence="2" id="KW-0812">Transmembrane</keyword>
<dbReference type="RefSeq" id="WP_035505335.1">
    <property type="nucleotide sequence ID" value="NZ_CCDH010000002.1"/>
</dbReference>
<dbReference type="AlphaFoldDB" id="A0A024P215"/>
<evidence type="ECO:0000256" key="1">
    <source>
        <dbReference type="SAM" id="Coils"/>
    </source>
</evidence>
<protein>
    <recommendedName>
        <fullName evidence="3">Magnesium transporter MgtE intracellular domain-containing protein</fullName>
    </recommendedName>
</protein>
<feature type="domain" description="Magnesium transporter MgtE intracellular" evidence="3">
    <location>
        <begin position="133"/>
        <end position="186"/>
    </location>
</feature>
<evidence type="ECO:0000259" key="3">
    <source>
        <dbReference type="Pfam" id="PF03448"/>
    </source>
</evidence>
<dbReference type="InterPro" id="IPR006668">
    <property type="entry name" value="Mg_transptr_MgtE_intracell_dom"/>
</dbReference>
<evidence type="ECO:0000256" key="2">
    <source>
        <dbReference type="SAM" id="Phobius"/>
    </source>
</evidence>
<evidence type="ECO:0000313" key="5">
    <source>
        <dbReference type="Proteomes" id="UP000028868"/>
    </source>
</evidence>
<feature type="coiled-coil region" evidence="1">
    <location>
        <begin position="74"/>
        <end position="129"/>
    </location>
</feature>
<accession>A0A024P215</accession>
<comment type="caution">
    <text evidence="4">The sequence shown here is derived from an EMBL/GenBank/DDBJ whole genome shotgun (WGS) entry which is preliminary data.</text>
</comment>
<keyword evidence="2" id="KW-0472">Membrane</keyword>